<keyword evidence="2" id="KW-0456">Lyase</keyword>
<proteinExistence type="predicted"/>
<comment type="caution">
    <text evidence="4">The sequence shown here is derived from an EMBL/GenBank/DDBJ whole genome shotgun (WGS) entry which is preliminary data.</text>
</comment>
<evidence type="ECO:0000313" key="4">
    <source>
        <dbReference type="EMBL" id="TDA39826.1"/>
    </source>
</evidence>
<dbReference type="InterPro" id="IPR002762">
    <property type="entry name" value="CbiX-like"/>
</dbReference>
<accession>A0A523BFV1</accession>
<dbReference type="Proteomes" id="UP000316080">
    <property type="component" value="Unassembled WGS sequence"/>
</dbReference>
<dbReference type="SUPFAM" id="SSF53800">
    <property type="entry name" value="Chelatase"/>
    <property type="match status" value="1"/>
</dbReference>
<evidence type="ECO:0000313" key="6">
    <source>
        <dbReference type="Proteomes" id="UP000317265"/>
    </source>
</evidence>
<dbReference type="PANTHER" id="PTHR33542:SF3">
    <property type="entry name" value="SIROHYDROCHLORIN FERROCHELATASE, CHLOROPLASTIC"/>
    <property type="match status" value="1"/>
</dbReference>
<evidence type="ECO:0000256" key="2">
    <source>
        <dbReference type="ARBA" id="ARBA00023239"/>
    </source>
</evidence>
<dbReference type="GO" id="GO:0046872">
    <property type="term" value="F:metal ion binding"/>
    <property type="evidence" value="ECO:0007669"/>
    <property type="project" value="UniProtKB-KW"/>
</dbReference>
<evidence type="ECO:0000313" key="5">
    <source>
        <dbReference type="Proteomes" id="UP000316080"/>
    </source>
</evidence>
<gene>
    <name evidence="4" type="primary">cfbA</name>
    <name evidence="4" type="ORF">DSO09_01630</name>
    <name evidence="3" type="ORF">EF809_04915</name>
</gene>
<dbReference type="InterPro" id="IPR050963">
    <property type="entry name" value="Sirohydro_Cobaltochel/CbiX"/>
</dbReference>
<dbReference type="NCBIfam" id="NF033198">
    <property type="entry name" value="F430_CfbA"/>
    <property type="match status" value="1"/>
</dbReference>
<dbReference type="PANTHER" id="PTHR33542">
    <property type="entry name" value="SIROHYDROCHLORIN FERROCHELATASE, CHLOROPLASTIC"/>
    <property type="match status" value="1"/>
</dbReference>
<dbReference type="GO" id="GO:0016829">
    <property type="term" value="F:lyase activity"/>
    <property type="evidence" value="ECO:0007669"/>
    <property type="project" value="UniProtKB-KW"/>
</dbReference>
<reference evidence="3 5" key="2">
    <citation type="journal article" date="2019" name="Nat. Microbiol.">
        <title>Wide diversity of methane and short-chain alkane metabolisms in uncultured archaea.</title>
        <authorList>
            <person name="Borrel G."/>
            <person name="Adam P.S."/>
            <person name="McKay L.J."/>
            <person name="Chen L.X."/>
            <person name="Sierra-Garcia I.N."/>
            <person name="Sieber C.M."/>
            <person name="Letourneur Q."/>
            <person name="Ghozlane A."/>
            <person name="Andersen G.L."/>
            <person name="Li W.J."/>
            <person name="Hallam S.J."/>
            <person name="Muyzer G."/>
            <person name="de Oliveira V.M."/>
            <person name="Inskeep W.P."/>
            <person name="Banfield J.F."/>
            <person name="Gribaldo S."/>
        </authorList>
    </citation>
    <scope>NUCLEOTIDE SEQUENCE [LARGE SCALE GENOMIC DNA]</scope>
    <source>
        <strain evidence="3">Verst-YHS</strain>
    </source>
</reference>
<dbReference type="EMBL" id="QNVI01000019">
    <property type="protein sequence ID" value="TDA39826.1"/>
    <property type="molecule type" value="Genomic_DNA"/>
</dbReference>
<evidence type="ECO:0000256" key="1">
    <source>
        <dbReference type="ARBA" id="ARBA00022723"/>
    </source>
</evidence>
<dbReference type="NCBIfam" id="NF002090">
    <property type="entry name" value="PRK00923.1"/>
    <property type="match status" value="1"/>
</dbReference>
<dbReference type="EMBL" id="RXIH01000040">
    <property type="protein sequence ID" value="RZN55594.1"/>
    <property type="molecule type" value="Genomic_DNA"/>
</dbReference>
<evidence type="ECO:0000313" key="3">
    <source>
        <dbReference type="EMBL" id="RZN55594.1"/>
    </source>
</evidence>
<dbReference type="Proteomes" id="UP000317265">
    <property type="component" value="Unassembled WGS sequence"/>
</dbReference>
<dbReference type="Gene3D" id="3.40.50.1400">
    <property type="match status" value="1"/>
</dbReference>
<dbReference type="CDD" id="cd03416">
    <property type="entry name" value="CbiX_SirB_N"/>
    <property type="match status" value="1"/>
</dbReference>
<name>A0A523BFV1_9CREN</name>
<keyword evidence="1" id="KW-0479">Metal-binding</keyword>
<protein>
    <submittedName>
        <fullName evidence="4">Sirohydrochlorin nickelochelatase</fullName>
    </submittedName>
</protein>
<organism evidence="4 6">
    <name type="scientific">Thermoproteota archaeon</name>
    <dbReference type="NCBI Taxonomy" id="2056631"/>
    <lineage>
        <taxon>Archaea</taxon>
        <taxon>Thermoproteota</taxon>
    </lineage>
</organism>
<dbReference type="AlphaFoldDB" id="A0A523BFV1"/>
<sequence>MNKRIGVILVGHGSNEKYNKELIEYYTEKLRNSYDYVTYAFIQINEPLLNNVLSEVLKKDLDEIIVQPVFLARGAHVDYDIPRILGLSKGEKIKIINSGNKKVKIIYSNPIGKDDRIVDILHDRIKESLKIEGSSN</sequence>
<reference evidence="4 6" key="1">
    <citation type="journal article" date="2019" name="Nat. Microbiol.">
        <title>Expanding anaerobic alkane metabolism in the domain of Archaea.</title>
        <authorList>
            <person name="Wang Y."/>
            <person name="Wegener G."/>
            <person name="Hou J."/>
            <person name="Wang F."/>
            <person name="Xiao X."/>
        </authorList>
    </citation>
    <scope>NUCLEOTIDE SEQUENCE [LARGE SCALE GENOMIC DNA]</scope>
    <source>
        <strain evidence="4">WYZ-LMO11</strain>
    </source>
</reference>
<dbReference type="Pfam" id="PF01903">
    <property type="entry name" value="CbiX"/>
    <property type="match status" value="1"/>
</dbReference>